<dbReference type="InterPro" id="IPR007795">
    <property type="entry name" value="T7SS_EccB"/>
</dbReference>
<dbReference type="Pfam" id="PF05108">
    <property type="entry name" value="T7SS_ESX1_EccB"/>
    <property type="match status" value="1"/>
</dbReference>
<dbReference type="RefSeq" id="WP_380730703.1">
    <property type="nucleotide sequence ID" value="NZ_JBHTLK010000465.1"/>
</dbReference>
<feature type="region of interest" description="Disordered" evidence="1">
    <location>
        <begin position="1"/>
        <end position="25"/>
    </location>
</feature>
<sequence>VGLALRSEPRARVDAAPADVLPAGGSVTPVALPDIGKPSAVAPGVRIGQVLVVETSGGVQHYLAEAAALRPISELQYDIQRTFPPTAQAYDGGQPVGVPLGLVAASQARQGPPVPSGPGQPPAARPEFAPDGSVLCAAFDGEGSAPALVLDPELPEPDPMTSTPQRTRTGTPLADRVVVPPGRAAVVEVMPGPDAPAGTVVLVTDQGRAHALANRDVLDVLGYAGVTPLRLPVSLVSRVPHGSPLDPAAALQRA</sequence>
<evidence type="ECO:0000256" key="1">
    <source>
        <dbReference type="SAM" id="MobiDB-lite"/>
    </source>
</evidence>
<dbReference type="PANTHER" id="PTHR40765">
    <property type="entry name" value="ESX-2 SECRETION SYSTEM ATPASE ECCB2"/>
    <property type="match status" value="1"/>
</dbReference>
<accession>A0ABW3R6G4</accession>
<keyword evidence="3" id="KW-1185">Reference proteome</keyword>
<dbReference type="InterPro" id="IPR042485">
    <property type="entry name" value="T7SS_EccB_R3"/>
</dbReference>
<gene>
    <name evidence="2" type="ORF">ACFQ3T_36430</name>
</gene>
<organism evidence="2 3">
    <name type="scientific">Saccharothrix hoggarensis</name>
    <dbReference type="NCBI Taxonomy" id="913853"/>
    <lineage>
        <taxon>Bacteria</taxon>
        <taxon>Bacillati</taxon>
        <taxon>Actinomycetota</taxon>
        <taxon>Actinomycetes</taxon>
        <taxon>Pseudonocardiales</taxon>
        <taxon>Pseudonocardiaceae</taxon>
        <taxon>Saccharothrix</taxon>
    </lineage>
</organism>
<proteinExistence type="predicted"/>
<dbReference type="Proteomes" id="UP001597168">
    <property type="component" value="Unassembled WGS sequence"/>
</dbReference>
<feature type="non-terminal residue" evidence="2">
    <location>
        <position position="1"/>
    </location>
</feature>
<evidence type="ECO:0000313" key="3">
    <source>
        <dbReference type="Proteomes" id="UP001597168"/>
    </source>
</evidence>
<reference evidence="3" key="1">
    <citation type="journal article" date="2019" name="Int. J. Syst. Evol. Microbiol.">
        <title>The Global Catalogue of Microorganisms (GCM) 10K type strain sequencing project: providing services to taxonomists for standard genome sequencing and annotation.</title>
        <authorList>
            <consortium name="The Broad Institute Genomics Platform"/>
            <consortium name="The Broad Institute Genome Sequencing Center for Infectious Disease"/>
            <person name="Wu L."/>
            <person name="Ma J."/>
        </authorList>
    </citation>
    <scope>NUCLEOTIDE SEQUENCE [LARGE SCALE GENOMIC DNA]</scope>
    <source>
        <strain evidence="3">CCUG 60214</strain>
    </source>
</reference>
<feature type="compositionally biased region" description="Pro residues" evidence="1">
    <location>
        <begin position="112"/>
        <end position="124"/>
    </location>
</feature>
<evidence type="ECO:0000313" key="2">
    <source>
        <dbReference type="EMBL" id="MFD1152656.1"/>
    </source>
</evidence>
<dbReference type="EMBL" id="JBHTLK010000465">
    <property type="protein sequence ID" value="MFD1152656.1"/>
    <property type="molecule type" value="Genomic_DNA"/>
</dbReference>
<dbReference type="Gene3D" id="2.40.50.910">
    <property type="entry name" value="Type VII secretion system EccB, repeat 3 domain"/>
    <property type="match status" value="1"/>
</dbReference>
<feature type="region of interest" description="Disordered" evidence="1">
    <location>
        <begin position="107"/>
        <end position="126"/>
    </location>
</feature>
<name>A0ABW3R6G4_9PSEU</name>
<comment type="caution">
    <text evidence="2">The sequence shown here is derived from an EMBL/GenBank/DDBJ whole genome shotgun (WGS) entry which is preliminary data.</text>
</comment>
<protein>
    <submittedName>
        <fullName evidence="2">Type VII secretion protein EccB</fullName>
    </submittedName>
</protein>
<dbReference type="PANTHER" id="PTHR40765:SF2">
    <property type="entry name" value="ESX-2 SECRETION SYSTEM ATPASE ECCB2"/>
    <property type="match status" value="1"/>
</dbReference>